<name>A0A0F9TNT4_9ZZZZ</name>
<dbReference type="SUPFAM" id="SSF82866">
    <property type="entry name" value="Multidrug efflux transporter AcrB transmembrane domain"/>
    <property type="match status" value="2"/>
</dbReference>
<feature type="transmembrane region" description="Helical" evidence="1">
    <location>
        <begin position="506"/>
        <end position="533"/>
    </location>
</feature>
<feature type="transmembrane region" description="Helical" evidence="1">
    <location>
        <begin position="384"/>
        <end position="408"/>
    </location>
</feature>
<dbReference type="EMBL" id="LAZR01000293">
    <property type="protein sequence ID" value="KKN76582.1"/>
    <property type="molecule type" value="Genomic_DNA"/>
</dbReference>
<dbReference type="Gene3D" id="3.30.70.1430">
    <property type="entry name" value="Multidrug efflux transporter AcrB pore domain"/>
    <property type="match status" value="2"/>
</dbReference>
<gene>
    <name evidence="2" type="ORF">LCGC14_0368740</name>
</gene>
<dbReference type="Gene3D" id="1.20.1640.10">
    <property type="entry name" value="Multidrug efflux transporter AcrB transmembrane domain"/>
    <property type="match status" value="2"/>
</dbReference>
<feature type="transmembrane region" description="Helical" evidence="1">
    <location>
        <begin position="854"/>
        <end position="875"/>
    </location>
</feature>
<feature type="transmembrane region" description="Helical" evidence="1">
    <location>
        <begin position="960"/>
        <end position="980"/>
    </location>
</feature>
<dbReference type="PRINTS" id="PR00702">
    <property type="entry name" value="ACRIFLAVINRP"/>
</dbReference>
<dbReference type="PANTHER" id="PTHR32063:SF24">
    <property type="entry name" value="CATION EFFLUX SYSTEM (ACRB_ACRD_ACRF FAMILY)"/>
    <property type="match status" value="1"/>
</dbReference>
<accession>A0A0F9TNT4</accession>
<dbReference type="InterPro" id="IPR027463">
    <property type="entry name" value="AcrB_DN_DC_subdom"/>
</dbReference>
<sequence length="1053" mass="115125">MILTDLAVNNRTTVGVLVMLIVVAGVMSYVQLPREAFPEIEQPITQITTTYEGASPEEIEELVTIKIENKLSGLKGLKKIHSISREGVSQITVEFLPSVDIDNALQRVRDKVELAKGDDFPVDADEPVLTELSFSEFPVLMINLFGTIEPARLKDIADELEDTFEAIPGVLNSDVLGGREREIRIEIDPDRVASYGLTVGELIQVIPAEHVNTSVGGLETGRTKFNIRVPAEFDDPAQIDTIVLAMRDGKPIYLTDVGRVRDTFEDVESISRLNGQRSITVTIQKRAGADIIPISRAVKAALSELQQVFPKGLQYEITMDISKITRLMVKDLENNILTGLILVMLVMVLFTGLRTSLIVALAIPLSMLISFTIIQLLGYTLNMIVLFSLILALGMLVDNAIVIVENIYRHMQMGRGRIEAAMSGASEVAWPVIASTATTIAAFGPLVFWPGIMGDFMKYLPVTVIVTLTSSLFVAMIISPVACSIIGGHGPRKREGKHWFIRGYQVLLRGALAHRFMTLTAGAGLLIGMVALYGRFGSGLVEFPAMDPEHAIISVRCPQGTSIHHTDRIIQLIEKRLEPWRRSGELKYVVATVGAGGEQTFEGASFGPHVGNVTLTFQAFNDRLRPTQQALDEIREVLTDIPGAEIKLEGEKAGPPTGEVVTIRISGKDFNELERLSKQLVQVIKPVPGLVNVRSDYEAALPELAFRVDRRRASMAGVNTALIGRYLKTAIYGRKVGNFRQFNEEYDITIRLPASERSRIEDLFRLHIPNTAGRAVPLSTLGRFEYTGGYGTISRINRKPVITLTGREQGRLANDVVRDVKAVIKDAIAGGAIALPPGYNIEFAGQDEEQQANMIFLFGQALPFACLVICLILVMQFNTLSAPLIIMSTVVLSMVGVLGGLLICNLPFSVIMTGLGVISLAGVVVNNAIVLLDYTRKLQRRGRDVIAAALEAGATRLRPVLLTAITTIVGLVPMATGMSFDFHTMVWTTRSESSQWWASLAIAVIFGLAFATLLTLVVVPTLYVSLYRMAARFGLGGLERGEAAGRHVELADY</sequence>
<dbReference type="InterPro" id="IPR001036">
    <property type="entry name" value="Acrflvin-R"/>
</dbReference>
<feature type="transmembrane region" description="Helical" evidence="1">
    <location>
        <begin position="1000"/>
        <end position="1024"/>
    </location>
</feature>
<feature type="transmembrane region" description="Helical" evidence="1">
    <location>
        <begin position="882"/>
        <end position="903"/>
    </location>
</feature>
<dbReference type="Pfam" id="PF00873">
    <property type="entry name" value="ACR_tran"/>
    <property type="match status" value="1"/>
</dbReference>
<dbReference type="Gene3D" id="3.30.2090.10">
    <property type="entry name" value="Multidrug efflux transporter AcrB TolC docking domain, DN and DC subdomains"/>
    <property type="match status" value="2"/>
</dbReference>
<feature type="transmembrane region" description="Helical" evidence="1">
    <location>
        <begin position="464"/>
        <end position="486"/>
    </location>
</feature>
<feature type="transmembrane region" description="Helical" evidence="1">
    <location>
        <begin position="428"/>
        <end position="452"/>
    </location>
</feature>
<dbReference type="AlphaFoldDB" id="A0A0F9TNT4"/>
<dbReference type="Gene3D" id="3.30.70.1320">
    <property type="entry name" value="Multidrug efflux transporter AcrB pore domain like"/>
    <property type="match status" value="1"/>
</dbReference>
<evidence type="ECO:0000256" key="1">
    <source>
        <dbReference type="SAM" id="Phobius"/>
    </source>
</evidence>
<feature type="transmembrane region" description="Helical" evidence="1">
    <location>
        <begin position="909"/>
        <end position="932"/>
    </location>
</feature>
<evidence type="ECO:0008006" key="3">
    <source>
        <dbReference type="Google" id="ProtNLM"/>
    </source>
</evidence>
<organism evidence="2">
    <name type="scientific">marine sediment metagenome</name>
    <dbReference type="NCBI Taxonomy" id="412755"/>
    <lineage>
        <taxon>unclassified sequences</taxon>
        <taxon>metagenomes</taxon>
        <taxon>ecological metagenomes</taxon>
    </lineage>
</organism>
<keyword evidence="1" id="KW-1133">Transmembrane helix</keyword>
<feature type="transmembrane region" description="Helical" evidence="1">
    <location>
        <begin position="332"/>
        <end position="350"/>
    </location>
</feature>
<reference evidence="2" key="1">
    <citation type="journal article" date="2015" name="Nature">
        <title>Complex archaea that bridge the gap between prokaryotes and eukaryotes.</title>
        <authorList>
            <person name="Spang A."/>
            <person name="Saw J.H."/>
            <person name="Jorgensen S.L."/>
            <person name="Zaremba-Niedzwiedzka K."/>
            <person name="Martijn J."/>
            <person name="Lind A.E."/>
            <person name="van Eijk R."/>
            <person name="Schleper C."/>
            <person name="Guy L."/>
            <person name="Ettema T.J."/>
        </authorList>
    </citation>
    <scope>NUCLEOTIDE SEQUENCE</scope>
</reference>
<feature type="transmembrane region" description="Helical" evidence="1">
    <location>
        <begin position="357"/>
        <end position="378"/>
    </location>
</feature>
<keyword evidence="1" id="KW-0812">Transmembrane</keyword>
<dbReference type="SUPFAM" id="SSF82714">
    <property type="entry name" value="Multidrug efflux transporter AcrB TolC docking domain, DN and DC subdomains"/>
    <property type="match status" value="2"/>
</dbReference>
<proteinExistence type="predicted"/>
<keyword evidence="1" id="KW-0472">Membrane</keyword>
<protein>
    <recommendedName>
        <fullName evidence="3">SSD domain-containing protein</fullName>
    </recommendedName>
</protein>
<dbReference type="Gene3D" id="3.30.70.1440">
    <property type="entry name" value="Multidrug efflux transporter AcrB pore domain"/>
    <property type="match status" value="1"/>
</dbReference>
<dbReference type="SUPFAM" id="SSF82693">
    <property type="entry name" value="Multidrug efflux transporter AcrB pore domain, PN1, PN2, PC1 and PC2 subdomains"/>
    <property type="match status" value="3"/>
</dbReference>
<dbReference type="GO" id="GO:0042910">
    <property type="term" value="F:xenobiotic transmembrane transporter activity"/>
    <property type="evidence" value="ECO:0007669"/>
    <property type="project" value="TreeGrafter"/>
</dbReference>
<dbReference type="PANTHER" id="PTHR32063">
    <property type="match status" value="1"/>
</dbReference>
<evidence type="ECO:0000313" key="2">
    <source>
        <dbReference type="EMBL" id="KKN76582.1"/>
    </source>
</evidence>
<comment type="caution">
    <text evidence="2">The sequence shown here is derived from an EMBL/GenBank/DDBJ whole genome shotgun (WGS) entry which is preliminary data.</text>
</comment>
<feature type="transmembrane region" description="Helical" evidence="1">
    <location>
        <begin position="12"/>
        <end position="32"/>
    </location>
</feature>
<dbReference type="GO" id="GO:0005886">
    <property type="term" value="C:plasma membrane"/>
    <property type="evidence" value="ECO:0007669"/>
    <property type="project" value="TreeGrafter"/>
</dbReference>